<feature type="domain" description="HAT C-terminal dimerisation" evidence="1">
    <location>
        <begin position="120"/>
        <end position="197"/>
    </location>
</feature>
<name>A0A0A9VVY1_LYGHE</name>
<dbReference type="EMBL" id="GBHO01045231">
    <property type="protein sequence ID" value="JAF98372.1"/>
    <property type="molecule type" value="Transcribed_RNA"/>
</dbReference>
<gene>
    <name evidence="2" type="primary">ZBED4_2</name>
    <name evidence="2" type="ORF">CM83_12576</name>
</gene>
<sequence>MDISEDAVVALALRKQVVKQIDRRFGQIENVEVFALATLVDPRFKKLHFREPLAHARAVTKLSAKIAELQRSASSASTSTQAPAPAPVPAASDDVWSLHDNMVANADPMEPDNPGGISGELRQYLNTPLAPRVSNPLEVWETLKPVYPHLYKVARNYLGRVATSVPAERLFSKAGATATDRRNRLTGKRLSTLLFLSSLEASFFF</sequence>
<dbReference type="PANTHER" id="PTHR47611:SF3">
    <property type="entry name" value="HAT C-TERMINAL DIMERISATION DOMAIN-CONTAINING PROTEIN"/>
    <property type="match status" value="1"/>
</dbReference>
<dbReference type="GO" id="GO:0046983">
    <property type="term" value="F:protein dimerization activity"/>
    <property type="evidence" value="ECO:0007669"/>
    <property type="project" value="InterPro"/>
</dbReference>
<accession>A0A0A9VVY1</accession>
<organism evidence="2">
    <name type="scientific">Lygus hesperus</name>
    <name type="common">Western plant bug</name>
    <dbReference type="NCBI Taxonomy" id="30085"/>
    <lineage>
        <taxon>Eukaryota</taxon>
        <taxon>Metazoa</taxon>
        <taxon>Ecdysozoa</taxon>
        <taxon>Arthropoda</taxon>
        <taxon>Hexapoda</taxon>
        <taxon>Insecta</taxon>
        <taxon>Pterygota</taxon>
        <taxon>Neoptera</taxon>
        <taxon>Paraneoptera</taxon>
        <taxon>Hemiptera</taxon>
        <taxon>Heteroptera</taxon>
        <taxon>Panheteroptera</taxon>
        <taxon>Cimicomorpha</taxon>
        <taxon>Miridae</taxon>
        <taxon>Mirini</taxon>
        <taxon>Lygus</taxon>
    </lineage>
</organism>
<evidence type="ECO:0000313" key="2">
    <source>
        <dbReference type="EMBL" id="JAF98372.1"/>
    </source>
</evidence>
<dbReference type="PANTHER" id="PTHR47611">
    <property type="entry name" value="HAT DIMERISATION DOMAIN, C-TERMINAL"/>
    <property type="match status" value="1"/>
</dbReference>
<proteinExistence type="predicted"/>
<reference evidence="2" key="2">
    <citation type="submission" date="2014-07" db="EMBL/GenBank/DDBJ databases">
        <authorList>
            <person name="Hull J."/>
        </authorList>
    </citation>
    <scope>NUCLEOTIDE SEQUENCE</scope>
</reference>
<dbReference type="SUPFAM" id="SSF53098">
    <property type="entry name" value="Ribonuclease H-like"/>
    <property type="match status" value="1"/>
</dbReference>
<reference evidence="2" key="1">
    <citation type="journal article" date="2014" name="PLoS ONE">
        <title>Transcriptome-Based Identification of ABC Transporters in the Western Tarnished Plant Bug Lygus hesperus.</title>
        <authorList>
            <person name="Hull J.J."/>
            <person name="Chaney K."/>
            <person name="Geib S.M."/>
            <person name="Fabrick J.A."/>
            <person name="Brent C.S."/>
            <person name="Walsh D."/>
            <person name="Lavine L.C."/>
        </authorList>
    </citation>
    <scope>NUCLEOTIDE SEQUENCE</scope>
</reference>
<dbReference type="Pfam" id="PF05699">
    <property type="entry name" value="Dimer_Tnp_hAT"/>
    <property type="match status" value="1"/>
</dbReference>
<dbReference type="InterPro" id="IPR008906">
    <property type="entry name" value="HATC_C_dom"/>
</dbReference>
<dbReference type="InterPro" id="IPR012337">
    <property type="entry name" value="RNaseH-like_sf"/>
</dbReference>
<protein>
    <submittedName>
        <fullName evidence="2">Zinc finger BED domain-containing protein 4</fullName>
    </submittedName>
</protein>
<dbReference type="AlphaFoldDB" id="A0A0A9VVY1"/>
<evidence type="ECO:0000259" key="1">
    <source>
        <dbReference type="Pfam" id="PF05699"/>
    </source>
</evidence>